<keyword evidence="2 5" id="KW-0812">Transmembrane</keyword>
<dbReference type="HOGENOM" id="CLU_1339764_0_0_1"/>
<feature type="transmembrane region" description="Helical" evidence="5">
    <location>
        <begin position="122"/>
        <end position="142"/>
    </location>
</feature>
<sequence length="205" mass="22936">MLWLLSSHTFLILLASLPHKPASYVQYLECNSSESSPIVCGFVSSVMYSILIRKYHLNHKKIVLFNLIPVLASLGLSYFALMTESLPLVLLCYSVLGFFVIPCIPLQLELACKVLHPINQTIAVGFLLAGVHIWSFVFGEILSVITHDQNKQGTNIIIRTQAFYGCLLLFLSFLAAAICFSRVKLPKEEEEEENTQVNQSTQEGI</sequence>
<feature type="transmembrane region" description="Helical" evidence="5">
    <location>
        <begin position="88"/>
        <end position="110"/>
    </location>
</feature>
<protein>
    <recommendedName>
        <fullName evidence="9">Nodulin-like domain-containing protein</fullName>
    </recommendedName>
</protein>
<name>A0BSP2_PARTE</name>
<evidence type="ECO:0000256" key="3">
    <source>
        <dbReference type="ARBA" id="ARBA00022989"/>
    </source>
</evidence>
<evidence type="ECO:0000313" key="7">
    <source>
        <dbReference type="EMBL" id="CAK61559.1"/>
    </source>
</evidence>
<dbReference type="KEGG" id="ptm:GSPATT00031791001"/>
<dbReference type="Gene3D" id="1.20.1250.20">
    <property type="entry name" value="MFS general substrate transporter like domains"/>
    <property type="match status" value="1"/>
</dbReference>
<evidence type="ECO:0000256" key="5">
    <source>
        <dbReference type="SAM" id="Phobius"/>
    </source>
</evidence>
<dbReference type="OrthoDB" id="422206at2759"/>
<dbReference type="PANTHER" id="PTHR10924">
    <property type="entry name" value="MAJOR FACILITATOR SUPERFAMILY PROTEIN-RELATED"/>
    <property type="match status" value="1"/>
</dbReference>
<feature type="chain" id="PRO_5002622531" description="Nodulin-like domain-containing protein" evidence="6">
    <location>
        <begin position="23"/>
        <end position="205"/>
    </location>
</feature>
<evidence type="ECO:0000256" key="2">
    <source>
        <dbReference type="ARBA" id="ARBA00022692"/>
    </source>
</evidence>
<gene>
    <name evidence="7" type="ORF">GSPATT00031791001</name>
</gene>
<evidence type="ECO:0000313" key="8">
    <source>
        <dbReference type="Proteomes" id="UP000000600"/>
    </source>
</evidence>
<feature type="signal peptide" evidence="6">
    <location>
        <begin position="1"/>
        <end position="22"/>
    </location>
</feature>
<dbReference type="GeneID" id="5014741"/>
<dbReference type="PANTHER" id="PTHR10924:SF6">
    <property type="entry name" value="SOLUTE CARRIER FAMILY 49 MEMBER A3"/>
    <property type="match status" value="1"/>
</dbReference>
<dbReference type="AlphaFoldDB" id="A0BSP2"/>
<keyword evidence="6" id="KW-0732">Signal</keyword>
<dbReference type="InterPro" id="IPR036259">
    <property type="entry name" value="MFS_trans_sf"/>
</dbReference>
<reference evidence="7 8" key="1">
    <citation type="journal article" date="2006" name="Nature">
        <title>Global trends of whole-genome duplications revealed by the ciliate Paramecium tetraurelia.</title>
        <authorList>
            <consortium name="Genoscope"/>
            <person name="Aury J.-M."/>
            <person name="Jaillon O."/>
            <person name="Duret L."/>
            <person name="Noel B."/>
            <person name="Jubin C."/>
            <person name="Porcel B.M."/>
            <person name="Segurens B."/>
            <person name="Daubin V."/>
            <person name="Anthouard V."/>
            <person name="Aiach N."/>
            <person name="Arnaiz O."/>
            <person name="Billaut A."/>
            <person name="Beisson J."/>
            <person name="Blanc I."/>
            <person name="Bouhouche K."/>
            <person name="Camara F."/>
            <person name="Duharcourt S."/>
            <person name="Guigo R."/>
            <person name="Gogendeau D."/>
            <person name="Katinka M."/>
            <person name="Keller A.-M."/>
            <person name="Kissmehl R."/>
            <person name="Klotz C."/>
            <person name="Koll F."/>
            <person name="Le Moue A."/>
            <person name="Lepere C."/>
            <person name="Malinsky S."/>
            <person name="Nowacki M."/>
            <person name="Nowak J.K."/>
            <person name="Plattner H."/>
            <person name="Poulain J."/>
            <person name="Ruiz F."/>
            <person name="Serrano V."/>
            <person name="Zagulski M."/>
            <person name="Dessen P."/>
            <person name="Betermier M."/>
            <person name="Weissenbach J."/>
            <person name="Scarpelli C."/>
            <person name="Schachter V."/>
            <person name="Sperling L."/>
            <person name="Meyer E."/>
            <person name="Cohen J."/>
            <person name="Wincker P."/>
        </authorList>
    </citation>
    <scope>NUCLEOTIDE SEQUENCE [LARGE SCALE GENOMIC DNA]</scope>
    <source>
        <strain evidence="7 8">Stock d4-2</strain>
    </source>
</reference>
<keyword evidence="8" id="KW-1185">Reference proteome</keyword>
<dbReference type="SUPFAM" id="SSF103473">
    <property type="entry name" value="MFS general substrate transporter"/>
    <property type="match status" value="1"/>
</dbReference>
<keyword evidence="4 5" id="KW-0472">Membrane</keyword>
<proteinExistence type="predicted"/>
<dbReference type="EMBL" id="CT868014">
    <property type="protein sequence ID" value="CAK61559.1"/>
    <property type="molecule type" value="Genomic_DNA"/>
</dbReference>
<dbReference type="InParanoid" id="A0BSP2"/>
<evidence type="ECO:0008006" key="9">
    <source>
        <dbReference type="Google" id="ProtNLM"/>
    </source>
</evidence>
<feature type="transmembrane region" description="Helical" evidence="5">
    <location>
        <begin position="162"/>
        <end position="180"/>
    </location>
</feature>
<dbReference type="InterPro" id="IPR049680">
    <property type="entry name" value="FLVCR1-2_SLC49-like"/>
</dbReference>
<feature type="transmembrane region" description="Helical" evidence="5">
    <location>
        <begin position="63"/>
        <end position="82"/>
    </location>
</feature>
<evidence type="ECO:0000256" key="4">
    <source>
        <dbReference type="ARBA" id="ARBA00023136"/>
    </source>
</evidence>
<evidence type="ECO:0000256" key="6">
    <source>
        <dbReference type="SAM" id="SignalP"/>
    </source>
</evidence>
<dbReference type="GO" id="GO:0016020">
    <property type="term" value="C:membrane"/>
    <property type="evidence" value="ECO:0000318"/>
    <property type="project" value="GO_Central"/>
</dbReference>
<dbReference type="Proteomes" id="UP000000600">
    <property type="component" value="Unassembled WGS sequence"/>
</dbReference>
<evidence type="ECO:0000256" key="1">
    <source>
        <dbReference type="ARBA" id="ARBA00004141"/>
    </source>
</evidence>
<accession>A0BSP2</accession>
<dbReference type="RefSeq" id="XP_001428957.1">
    <property type="nucleotide sequence ID" value="XM_001428920.1"/>
</dbReference>
<organism evidence="7 8">
    <name type="scientific">Paramecium tetraurelia</name>
    <dbReference type="NCBI Taxonomy" id="5888"/>
    <lineage>
        <taxon>Eukaryota</taxon>
        <taxon>Sar</taxon>
        <taxon>Alveolata</taxon>
        <taxon>Ciliophora</taxon>
        <taxon>Intramacronucleata</taxon>
        <taxon>Oligohymenophorea</taxon>
        <taxon>Peniculida</taxon>
        <taxon>Parameciidae</taxon>
        <taxon>Paramecium</taxon>
    </lineage>
</organism>
<keyword evidence="3 5" id="KW-1133">Transmembrane helix</keyword>
<comment type="subcellular location">
    <subcellularLocation>
        <location evidence="1">Membrane</location>
        <topology evidence="1">Multi-pass membrane protein</topology>
    </subcellularLocation>
</comment>